<feature type="region of interest" description="Disordered" evidence="1">
    <location>
        <begin position="194"/>
        <end position="250"/>
    </location>
</feature>
<name>A0A1V9WZH0_9ACAR</name>
<accession>A0A1V9WZH0</accession>
<dbReference type="CDD" id="cd09972">
    <property type="entry name" value="LOTUS_TDRD_OSKAR"/>
    <property type="match status" value="1"/>
</dbReference>
<dbReference type="PROSITE" id="PS51644">
    <property type="entry name" value="HTH_OST"/>
    <property type="match status" value="1"/>
</dbReference>
<evidence type="ECO:0000313" key="4">
    <source>
        <dbReference type="Proteomes" id="UP000192247"/>
    </source>
</evidence>
<feature type="compositionally biased region" description="Basic and acidic residues" evidence="1">
    <location>
        <begin position="203"/>
        <end position="221"/>
    </location>
</feature>
<dbReference type="EMBL" id="MNPL01031516">
    <property type="protein sequence ID" value="OQR66659.1"/>
    <property type="molecule type" value="Genomic_DNA"/>
</dbReference>
<dbReference type="InterPro" id="IPR025605">
    <property type="entry name" value="OST-HTH/LOTUS_dom"/>
</dbReference>
<dbReference type="OrthoDB" id="6489306at2759"/>
<feature type="region of interest" description="Disordered" evidence="1">
    <location>
        <begin position="595"/>
        <end position="644"/>
    </location>
</feature>
<evidence type="ECO:0000259" key="2">
    <source>
        <dbReference type="PROSITE" id="PS51644"/>
    </source>
</evidence>
<protein>
    <recommendedName>
        <fullName evidence="2">HTH OST-type domain-containing protein</fullName>
    </recommendedName>
</protein>
<dbReference type="Pfam" id="PF12872">
    <property type="entry name" value="OST-HTH"/>
    <property type="match status" value="1"/>
</dbReference>
<feature type="region of interest" description="Disordered" evidence="1">
    <location>
        <begin position="459"/>
        <end position="523"/>
    </location>
</feature>
<organism evidence="3 4">
    <name type="scientific">Tropilaelaps mercedesae</name>
    <dbReference type="NCBI Taxonomy" id="418985"/>
    <lineage>
        <taxon>Eukaryota</taxon>
        <taxon>Metazoa</taxon>
        <taxon>Ecdysozoa</taxon>
        <taxon>Arthropoda</taxon>
        <taxon>Chelicerata</taxon>
        <taxon>Arachnida</taxon>
        <taxon>Acari</taxon>
        <taxon>Parasitiformes</taxon>
        <taxon>Mesostigmata</taxon>
        <taxon>Gamasina</taxon>
        <taxon>Dermanyssoidea</taxon>
        <taxon>Laelapidae</taxon>
        <taxon>Tropilaelaps</taxon>
    </lineage>
</organism>
<dbReference type="AlphaFoldDB" id="A0A1V9WZH0"/>
<feature type="domain" description="HTH OST-type" evidence="2">
    <location>
        <begin position="1"/>
        <end position="73"/>
    </location>
</feature>
<reference evidence="3 4" key="1">
    <citation type="journal article" date="2017" name="Gigascience">
        <title>Draft genome of the honey bee ectoparasitic mite, Tropilaelaps mercedesae, is shaped by the parasitic life history.</title>
        <authorList>
            <person name="Dong X."/>
            <person name="Armstrong S.D."/>
            <person name="Xia D."/>
            <person name="Makepeace B.L."/>
            <person name="Darby A.C."/>
            <person name="Kadowaki T."/>
        </authorList>
    </citation>
    <scope>NUCLEOTIDE SEQUENCE [LARGE SCALE GENOMIC DNA]</scope>
    <source>
        <strain evidence="3">Wuxi-XJTLU</strain>
    </source>
</reference>
<evidence type="ECO:0000313" key="3">
    <source>
        <dbReference type="EMBL" id="OQR66659.1"/>
    </source>
</evidence>
<feature type="region of interest" description="Disordered" evidence="1">
    <location>
        <begin position="307"/>
        <end position="389"/>
    </location>
</feature>
<dbReference type="Proteomes" id="UP000192247">
    <property type="component" value="Unassembled WGS sequence"/>
</dbReference>
<dbReference type="InterPro" id="IPR041966">
    <property type="entry name" value="LOTUS-like"/>
</dbReference>
<feature type="compositionally biased region" description="Polar residues" evidence="1">
    <location>
        <begin position="601"/>
        <end position="617"/>
    </location>
</feature>
<dbReference type="InParanoid" id="A0A1V9WZH0"/>
<feature type="compositionally biased region" description="Polar residues" evidence="1">
    <location>
        <begin position="423"/>
        <end position="432"/>
    </location>
</feature>
<feature type="region of interest" description="Disordered" evidence="1">
    <location>
        <begin position="413"/>
        <end position="437"/>
    </location>
</feature>
<proteinExistence type="predicted"/>
<sequence>MADRVRNWIFALLSSNGTEPMTLTQLEAQYKELDGCFIPARKLGFPDTISLLQSMDNVQVKTMGDRILVKATACVDTQHVVKLIKDQKKNPAKTSPWIIPQAVENNILAILGATSHGQLALSQLNAQYMHLFDAKLPAPRGHMLAWLKTATKFIVTNENNNCHMIQPMRDLDMTPYNVAGQRLRIQALDRVRNRLATQPNLSDSRDRPQRGKITESRDMNSDRGAQTQWGAEASRKKHTATAPKPAVASADIQTSTGWKVENPNESLAELDKVFSDNSAALTAPSVASVRARIEPIKAAQKPTISVNTGPAVAAPEPITTTSAKTELATSTRPPPVTPSKTTVEPRCTMPPRSCVSAPARTPKRESPRAGSVPSADESTRTSRQPMVSASLKTEPIGIEPHCVTSSSLTLDSVRGVHPATPSDPLSSRTTSAKCVPQPRTARDLAKNAIDVPQEVSCRPKTNRIRTEPHSGTPALASLEPLSETSTGSPWSEPAKLISQPTPVTHDRVQHSPDPSLPPSQTFPIHAETASTTSDALKRAEVSRPNSVVLVNTVRRQVTHAVLSNQRLTCSLPASSSKSSANDPTQGCVSPCRPPSFAPLTVPTTNVKQVSTGSLQRSQPPPTAALSSRASAEEPVGADQAPLGPAPVISVKPGMSTGSCVRMPPPQWIVQMATRSEPTNVSKMAEVTSNSIAKLPLKTTSASGENFKANLIRQSETSRSYADASLSILITRTPETLVIADQFVIPPVAKVSATGDDQWQCKTLSATRTPTEINNFREWNFTHRRNDVTDDIRRQRTLPPLPNSDEPVVELFGLPLEKLLNLVSFLQEHPPISRSFLNDLYFAAYSEELISRDLLGSLIDMLVAQDIVVTGQGSHSVTVTAKGSRPCEMNYFVKTTSINAQNDVSIKEIQGKVEGSDELGYKLLPVRNVVDVSTLQSAELILAGEAYMWVRGDRHDVVVAKKCVSNPGPTGCYWVVCTETGAQAIVNDRALYKLAGSGVEAPVCPMTIWPAGKRPANGEIVSLKVIKRVPNGPVLCRLSDEELFSVYLSRYPSDASVAPIRILRWGGLTYLLSTSLTALGVQSKSEIPLQCMKYADALIEFLGREGVPANSSFVSVTDLIELLAQKGVERELIIDILRL</sequence>
<dbReference type="Gene3D" id="3.30.420.610">
    <property type="entry name" value="LOTUS domain-like"/>
    <property type="match status" value="1"/>
</dbReference>
<comment type="caution">
    <text evidence="3">The sequence shown here is derived from an EMBL/GenBank/DDBJ whole genome shotgun (WGS) entry which is preliminary data.</text>
</comment>
<feature type="compositionally biased region" description="Polar residues" evidence="1">
    <location>
        <begin position="318"/>
        <end position="331"/>
    </location>
</feature>
<keyword evidence="4" id="KW-1185">Reference proteome</keyword>
<evidence type="ECO:0000256" key="1">
    <source>
        <dbReference type="SAM" id="MobiDB-lite"/>
    </source>
</evidence>
<gene>
    <name evidence="3" type="ORF">BIW11_14004</name>
</gene>